<name>A0A0L0MZS9_TOLOC</name>
<evidence type="ECO:0000256" key="1">
    <source>
        <dbReference type="SAM" id="MobiDB-lite"/>
    </source>
</evidence>
<dbReference type="EMBL" id="LFRF01000044">
    <property type="protein sequence ID" value="KND86995.1"/>
    <property type="molecule type" value="Genomic_DNA"/>
</dbReference>
<dbReference type="OrthoDB" id="425534at2759"/>
<dbReference type="Proteomes" id="UP000036947">
    <property type="component" value="Unassembled WGS sequence"/>
</dbReference>
<comment type="caution">
    <text evidence="2">The sequence shown here is derived from an EMBL/GenBank/DDBJ whole genome shotgun (WGS) entry which is preliminary data.</text>
</comment>
<evidence type="ECO:0000313" key="2">
    <source>
        <dbReference type="EMBL" id="KND86995.1"/>
    </source>
</evidence>
<dbReference type="AlphaFoldDB" id="A0A0L0MZS9"/>
<organism evidence="2 3">
    <name type="scientific">Tolypocladium ophioglossoides (strain CBS 100239)</name>
    <name type="common">Snaketongue truffleclub</name>
    <name type="synonym">Elaphocordyceps ophioglossoides</name>
    <dbReference type="NCBI Taxonomy" id="1163406"/>
    <lineage>
        <taxon>Eukaryota</taxon>
        <taxon>Fungi</taxon>
        <taxon>Dikarya</taxon>
        <taxon>Ascomycota</taxon>
        <taxon>Pezizomycotina</taxon>
        <taxon>Sordariomycetes</taxon>
        <taxon>Hypocreomycetidae</taxon>
        <taxon>Hypocreales</taxon>
        <taxon>Ophiocordycipitaceae</taxon>
        <taxon>Tolypocladium</taxon>
    </lineage>
</organism>
<protein>
    <submittedName>
        <fullName evidence="2">Uncharacterized protein</fullName>
    </submittedName>
</protein>
<keyword evidence="3" id="KW-1185">Reference proteome</keyword>
<dbReference type="STRING" id="1163406.A0A0L0MZS9"/>
<gene>
    <name evidence="2" type="ORF">TOPH_08365</name>
</gene>
<sequence>MVRSLIERPILGYTTFSGPSLITYSALVQVMYGALYNAKSRPSLAEMLFELEAGNSTLAATMLERSTWEYDPTRPPPPNKRPSSDELGQLVICANSYDTPNQPEGLD</sequence>
<feature type="region of interest" description="Disordered" evidence="1">
    <location>
        <begin position="66"/>
        <end position="87"/>
    </location>
</feature>
<evidence type="ECO:0000313" key="3">
    <source>
        <dbReference type="Proteomes" id="UP000036947"/>
    </source>
</evidence>
<reference evidence="2 3" key="1">
    <citation type="journal article" date="2015" name="BMC Genomics">
        <title>The genome of the truffle-parasite Tolypocladium ophioglossoides and the evolution of antifungal peptaibiotics.</title>
        <authorList>
            <person name="Quandt C.A."/>
            <person name="Bushley K.E."/>
            <person name="Spatafora J.W."/>
        </authorList>
    </citation>
    <scope>NUCLEOTIDE SEQUENCE [LARGE SCALE GENOMIC DNA]</scope>
    <source>
        <strain evidence="2 3">CBS 100239</strain>
    </source>
</reference>
<proteinExistence type="predicted"/>
<accession>A0A0L0MZS9</accession>